<proteinExistence type="predicted"/>
<dbReference type="AlphaFoldDB" id="A0A4P6A3W7"/>
<accession>A0A4P6A3W7</accession>
<dbReference type="Proteomes" id="UP000299794">
    <property type="component" value="Unassembled WGS sequence"/>
</dbReference>
<comment type="caution">
    <text evidence="1">The sequence shown here is derived from an EMBL/GenBank/DDBJ whole genome shotgun (WGS) entry which is preliminary data.</text>
</comment>
<reference evidence="2" key="1">
    <citation type="submission" date="2019-02" db="EMBL/GenBank/DDBJ databases">
        <title>Draft genome sequence of Planktothrix agardhii NIES-905.</title>
        <authorList>
            <person name="Yamaguchi H."/>
            <person name="Suzuki S."/>
            <person name="Kawachi M."/>
        </authorList>
    </citation>
    <scope>NUCLEOTIDE SEQUENCE [LARGE SCALE GENOMIC DNA]</scope>
    <source>
        <strain evidence="2">CCAP 1459/11A</strain>
    </source>
</reference>
<protein>
    <recommendedName>
        <fullName evidence="3">GCN5-related N-acetyltransferase</fullName>
    </recommendedName>
</protein>
<name>A0A4P6A3W7_PLAAG</name>
<evidence type="ECO:0000313" key="1">
    <source>
        <dbReference type="EMBL" id="GDZ95827.1"/>
    </source>
</evidence>
<evidence type="ECO:0008006" key="3">
    <source>
        <dbReference type="Google" id="ProtNLM"/>
    </source>
</evidence>
<sequence>MPPSSKFTGVDFSELPVEHLTANLTISAQGFRCLRGEFVTYWRQGRIQREIDARISQCWILRHENTLAGYITLLADKLVVDETILLDEGVQYRSFPAIKIGLLA</sequence>
<dbReference type="Gene3D" id="3.40.630.30">
    <property type="match status" value="1"/>
</dbReference>
<evidence type="ECO:0000313" key="2">
    <source>
        <dbReference type="Proteomes" id="UP000299794"/>
    </source>
</evidence>
<organism evidence="1 2">
    <name type="scientific">Planktothrix agardhii CCAP 1459/11A</name>
    <dbReference type="NCBI Taxonomy" id="282420"/>
    <lineage>
        <taxon>Bacteria</taxon>
        <taxon>Bacillati</taxon>
        <taxon>Cyanobacteriota</taxon>
        <taxon>Cyanophyceae</taxon>
        <taxon>Oscillatoriophycideae</taxon>
        <taxon>Oscillatoriales</taxon>
        <taxon>Microcoleaceae</taxon>
        <taxon>Planktothrix</taxon>
    </lineage>
</organism>
<gene>
    <name evidence="1" type="ORF">PA905_42580</name>
</gene>
<dbReference type="EMBL" id="BJCD01000067">
    <property type="protein sequence ID" value="GDZ95827.1"/>
    <property type="molecule type" value="Genomic_DNA"/>
</dbReference>